<keyword evidence="10" id="KW-1185">Reference proteome</keyword>
<dbReference type="PANTHER" id="PTHR30349">
    <property type="entry name" value="PHAGE INTEGRASE-RELATED"/>
    <property type="match status" value="1"/>
</dbReference>
<dbReference type="GO" id="GO:0016740">
    <property type="term" value="F:transferase activity"/>
    <property type="evidence" value="ECO:0007669"/>
    <property type="project" value="UniProtKB-KW"/>
</dbReference>
<proteinExistence type="inferred from homology"/>
<feature type="domain" description="Tyr recombinase" evidence="8">
    <location>
        <begin position="133"/>
        <end position="300"/>
    </location>
</feature>
<evidence type="ECO:0000256" key="7">
    <source>
        <dbReference type="ARBA" id="ARBA00023195"/>
    </source>
</evidence>
<gene>
    <name evidence="9" type="primary">31</name>
    <name evidence="9" type="ORF">SEA_RAYMOND7_31</name>
</gene>
<evidence type="ECO:0000256" key="5">
    <source>
        <dbReference type="ARBA" id="ARBA00023125"/>
    </source>
</evidence>
<dbReference type="RefSeq" id="YP_010051832.1">
    <property type="nucleotide sequence ID" value="NC_054448.1"/>
</dbReference>
<dbReference type="PANTHER" id="PTHR30349:SF41">
    <property type="entry name" value="INTEGRASE_RECOMBINASE PROTEIN MJ0367-RELATED"/>
    <property type="match status" value="1"/>
</dbReference>
<dbReference type="EMBL" id="MT498048">
    <property type="protein sequence ID" value="QKY79237.1"/>
    <property type="molecule type" value="Genomic_DNA"/>
</dbReference>
<name>A0AA48V652_9CAUD</name>
<keyword evidence="7" id="KW-0229">DNA integration</keyword>
<accession>A0AA48V652</accession>
<dbReference type="GO" id="GO:0044826">
    <property type="term" value="P:viral genome integration into host DNA"/>
    <property type="evidence" value="ECO:0007669"/>
    <property type="project" value="UniProtKB-KW"/>
</dbReference>
<dbReference type="Pfam" id="PF00589">
    <property type="entry name" value="Phage_integrase"/>
    <property type="match status" value="1"/>
</dbReference>
<keyword evidence="4" id="KW-0378">Hydrolase</keyword>
<evidence type="ECO:0000256" key="1">
    <source>
        <dbReference type="ARBA" id="ARBA00008857"/>
    </source>
</evidence>
<keyword evidence="5" id="KW-0238">DNA-binding</keyword>
<dbReference type="GO" id="GO:0015074">
    <property type="term" value="P:DNA integration"/>
    <property type="evidence" value="ECO:0007669"/>
    <property type="project" value="InterPro"/>
</dbReference>
<keyword evidence="6" id="KW-0233">DNA recombination</keyword>
<comment type="similarity">
    <text evidence="1">Belongs to the 'phage' integrase family.</text>
</comment>
<dbReference type="GO" id="GO:0016787">
    <property type="term" value="F:hydrolase activity"/>
    <property type="evidence" value="ECO:0007669"/>
    <property type="project" value="UniProtKB-KW"/>
</dbReference>
<organism evidence="9 10">
    <name type="scientific">Mycobacterium phage Raymond7</name>
    <dbReference type="NCBI Taxonomy" id="2743931"/>
    <lineage>
        <taxon>Viruses</taxon>
        <taxon>Duplodnaviria</taxon>
        <taxon>Heunggongvirae</taxon>
        <taxon>Uroviricota</taxon>
        <taxon>Caudoviricetes</taxon>
        <taxon>Nclasvirinae</taxon>
        <taxon>Charlievirus</taxon>
        <taxon>Charlievirus Raymond7</taxon>
    </lineage>
</organism>
<evidence type="ECO:0000256" key="4">
    <source>
        <dbReference type="ARBA" id="ARBA00022801"/>
    </source>
</evidence>
<sequence>MATGGTRWGCRSTSDLEFNGCVGSKFRNVKEIAIATLGLDDWEIWQTAQRLSRRTIDERLRVIHLLHMETGIQPMHIRAVDLVRWIADHEEWSDSTACTYTSYLSAWFKWLQLTDRREDNPMVKVGAPRLPDRQPRPISDADVVSLLQTRMWTSTRRMILLALLAGLRVHEIAKIRGEDIDMSARVLWVKGKGKRLRSVPLHPLLIQMASEMPAAGWWFPMRGHEGEHILSKSVSDIIGRTMKRAGVRGTPHCLRHWYATTMLDNGVDIRVVQELLRHKSIATTQIYTKVPAGCLHDAITSLDPWRALRPRADQGQHPPLSVAS</sequence>
<dbReference type="Gene3D" id="1.10.443.10">
    <property type="entry name" value="Intergrase catalytic core"/>
    <property type="match status" value="1"/>
</dbReference>
<dbReference type="PROSITE" id="PS51898">
    <property type="entry name" value="TYR_RECOMBINASE"/>
    <property type="match status" value="1"/>
</dbReference>
<dbReference type="GeneID" id="64367669"/>
<reference evidence="9" key="1">
    <citation type="submission" date="2020-05" db="EMBL/GenBank/DDBJ databases">
        <authorList>
            <person name="Baban N."/>
            <person name="Bartek K."/>
            <person name="Buck J."/>
            <person name="Buttarazzi M."/>
            <person name="Cho H."/>
            <person name="Goldberg A."/>
            <person name="Lin C."/>
            <person name="Lin Z."/>
            <person name="Mansi R."/>
            <person name="Matsil R."/>
            <person name="Moran J."/>
            <person name="Nah C."/>
            <person name="Ngai W."/>
            <person name="Perone T."/>
            <person name="Shah S."/>
            <person name="Mohammed H.T."/>
            <person name="Kenna M."/>
            <person name="Ware V."/>
            <person name="Garlena R.A."/>
            <person name="Russell D.A."/>
            <person name="Pope W.H."/>
            <person name="Jacobs-Sera D."/>
            <person name="Hatfull G.F."/>
        </authorList>
    </citation>
    <scope>NUCLEOTIDE SEQUENCE</scope>
</reference>
<evidence type="ECO:0000256" key="3">
    <source>
        <dbReference type="ARBA" id="ARBA00022679"/>
    </source>
</evidence>
<evidence type="ECO:0000256" key="6">
    <source>
        <dbReference type="ARBA" id="ARBA00023172"/>
    </source>
</evidence>
<evidence type="ECO:0000259" key="8">
    <source>
        <dbReference type="PROSITE" id="PS51898"/>
    </source>
</evidence>
<dbReference type="InterPro" id="IPR013762">
    <property type="entry name" value="Integrase-like_cat_sf"/>
</dbReference>
<keyword evidence="7" id="KW-1179">Viral genome integration</keyword>
<dbReference type="SUPFAM" id="SSF56349">
    <property type="entry name" value="DNA breaking-rejoining enzymes"/>
    <property type="match status" value="1"/>
</dbReference>
<dbReference type="InterPro" id="IPR050090">
    <property type="entry name" value="Tyrosine_recombinase_XerCD"/>
</dbReference>
<dbReference type="Proteomes" id="UP001179240">
    <property type="component" value="Segment"/>
</dbReference>
<dbReference type="GO" id="GO:0006310">
    <property type="term" value="P:DNA recombination"/>
    <property type="evidence" value="ECO:0007669"/>
    <property type="project" value="UniProtKB-KW"/>
</dbReference>
<keyword evidence="3" id="KW-0808">Transferase</keyword>
<evidence type="ECO:0000256" key="2">
    <source>
        <dbReference type="ARBA" id="ARBA00016082"/>
    </source>
</evidence>
<evidence type="ECO:0000313" key="9">
    <source>
        <dbReference type="EMBL" id="QKY79237.1"/>
    </source>
</evidence>
<evidence type="ECO:0000313" key="10">
    <source>
        <dbReference type="Proteomes" id="UP001179240"/>
    </source>
</evidence>
<dbReference type="InterPro" id="IPR011010">
    <property type="entry name" value="DNA_brk_join_enz"/>
</dbReference>
<dbReference type="InterPro" id="IPR002104">
    <property type="entry name" value="Integrase_catalytic"/>
</dbReference>
<dbReference type="KEGG" id="vg:64367669"/>
<dbReference type="GO" id="GO:0003677">
    <property type="term" value="F:DNA binding"/>
    <property type="evidence" value="ECO:0007669"/>
    <property type="project" value="UniProtKB-KW"/>
</dbReference>
<keyword evidence="7" id="KW-1160">Virus entry into host cell</keyword>
<protein>
    <recommendedName>
        <fullName evidence="2">Integrase</fullName>
    </recommendedName>
</protein>
<dbReference type="GO" id="GO:0075713">
    <property type="term" value="P:establishment of integrated proviral latency"/>
    <property type="evidence" value="ECO:0007669"/>
    <property type="project" value="UniProtKB-KW"/>
</dbReference>